<dbReference type="Gene3D" id="1.25.40.10">
    <property type="entry name" value="Tetratricopeptide repeat domain"/>
    <property type="match status" value="1"/>
</dbReference>
<dbReference type="Gene3D" id="3.40.50.150">
    <property type="entry name" value="Vaccinia Virus protein VP39"/>
    <property type="match status" value="1"/>
</dbReference>
<evidence type="ECO:0000256" key="4">
    <source>
        <dbReference type="PROSITE-ProRule" id="PRU00339"/>
    </source>
</evidence>
<dbReference type="SUPFAM" id="SSF53335">
    <property type="entry name" value="S-adenosyl-L-methionine-dependent methyltransferases"/>
    <property type="match status" value="1"/>
</dbReference>
<dbReference type="SMART" id="SM00138">
    <property type="entry name" value="MeTrc"/>
    <property type="match status" value="1"/>
</dbReference>
<feature type="domain" description="CheR-type methyltransferase" evidence="6">
    <location>
        <begin position="1"/>
        <end position="246"/>
    </location>
</feature>
<keyword evidence="4" id="KW-0802">TPR repeat</keyword>
<accession>A0ABY6ZU52</accession>
<dbReference type="EMBL" id="CP113432">
    <property type="protein sequence ID" value="WAI48336.1"/>
    <property type="molecule type" value="Genomic_DNA"/>
</dbReference>
<evidence type="ECO:0000256" key="5">
    <source>
        <dbReference type="SAM" id="MobiDB-lite"/>
    </source>
</evidence>
<organism evidence="7 8">
    <name type="scientific">Pseudomonas triclosanedens</name>
    <dbReference type="NCBI Taxonomy" id="2961893"/>
    <lineage>
        <taxon>Bacteria</taxon>
        <taxon>Pseudomonadati</taxon>
        <taxon>Pseudomonadota</taxon>
        <taxon>Gammaproteobacteria</taxon>
        <taxon>Pseudomonadales</taxon>
        <taxon>Pseudomonadaceae</taxon>
        <taxon>Pseudomonas</taxon>
    </lineage>
</organism>
<protein>
    <submittedName>
        <fullName evidence="7">Protein-glutamate O-methyltransferase CheR</fullName>
    </submittedName>
</protein>
<dbReference type="PROSITE" id="PS50005">
    <property type="entry name" value="TPR"/>
    <property type="match status" value="1"/>
</dbReference>
<evidence type="ECO:0000259" key="6">
    <source>
        <dbReference type="PROSITE" id="PS50123"/>
    </source>
</evidence>
<dbReference type="InterPro" id="IPR022642">
    <property type="entry name" value="CheR_C"/>
</dbReference>
<gene>
    <name evidence="7" type="ORF">OU419_21610</name>
</gene>
<dbReference type="Proteomes" id="UP001163624">
    <property type="component" value="Chromosome"/>
</dbReference>
<dbReference type="InterPro" id="IPR029063">
    <property type="entry name" value="SAM-dependent_MTases_sf"/>
</dbReference>
<reference evidence="7" key="1">
    <citation type="submission" date="2022-11" db="EMBL/GenBank/DDBJ databases">
        <title>Pseudomonas triclosanedens sp. nov., a triclosan degrader isolated from activated sludge.</title>
        <authorList>
            <person name="Yin Y."/>
            <person name="Lu Z."/>
        </authorList>
    </citation>
    <scope>NUCLEOTIDE SEQUENCE</scope>
    <source>
        <strain evidence="7">ZM23</strain>
    </source>
</reference>
<dbReference type="InterPro" id="IPR011990">
    <property type="entry name" value="TPR-like_helical_dom_sf"/>
</dbReference>
<dbReference type="InterPro" id="IPR019734">
    <property type="entry name" value="TPR_rpt"/>
</dbReference>
<dbReference type="SUPFAM" id="SSF48452">
    <property type="entry name" value="TPR-like"/>
    <property type="match status" value="1"/>
</dbReference>
<feature type="region of interest" description="Disordered" evidence="5">
    <location>
        <begin position="274"/>
        <end position="312"/>
    </location>
</feature>
<dbReference type="PRINTS" id="PR00996">
    <property type="entry name" value="CHERMTFRASE"/>
</dbReference>
<dbReference type="InterPro" id="IPR000780">
    <property type="entry name" value="CheR_MeTrfase"/>
</dbReference>
<dbReference type="PROSITE" id="PS50123">
    <property type="entry name" value="CHER"/>
    <property type="match status" value="1"/>
</dbReference>
<evidence type="ECO:0000256" key="3">
    <source>
        <dbReference type="ARBA" id="ARBA00022691"/>
    </source>
</evidence>
<proteinExistence type="predicted"/>
<keyword evidence="3" id="KW-0949">S-adenosyl-L-methionine</keyword>
<evidence type="ECO:0000256" key="2">
    <source>
        <dbReference type="ARBA" id="ARBA00022679"/>
    </source>
</evidence>
<evidence type="ECO:0000256" key="1">
    <source>
        <dbReference type="ARBA" id="ARBA00022603"/>
    </source>
</evidence>
<dbReference type="PANTHER" id="PTHR24422:SF19">
    <property type="entry name" value="CHEMOTAXIS PROTEIN METHYLTRANSFERASE"/>
    <property type="match status" value="1"/>
</dbReference>
<dbReference type="RefSeq" id="WP_254470701.1">
    <property type="nucleotide sequence ID" value="NZ_CP113432.1"/>
</dbReference>
<evidence type="ECO:0000313" key="8">
    <source>
        <dbReference type="Proteomes" id="UP001163624"/>
    </source>
</evidence>
<keyword evidence="2" id="KW-0808">Transferase</keyword>
<feature type="repeat" description="TPR" evidence="4">
    <location>
        <begin position="350"/>
        <end position="383"/>
    </location>
</feature>
<dbReference type="Pfam" id="PF01739">
    <property type="entry name" value="CheR"/>
    <property type="match status" value="1"/>
</dbReference>
<name>A0ABY6ZU52_9PSED</name>
<keyword evidence="1" id="KW-0489">Methyltransferase</keyword>
<dbReference type="PANTHER" id="PTHR24422">
    <property type="entry name" value="CHEMOTAXIS PROTEIN METHYLTRANSFERASE"/>
    <property type="match status" value="1"/>
</dbReference>
<evidence type="ECO:0000313" key="7">
    <source>
        <dbReference type="EMBL" id="WAI48336.1"/>
    </source>
</evidence>
<keyword evidence="8" id="KW-1185">Reference proteome</keyword>
<dbReference type="InterPro" id="IPR050903">
    <property type="entry name" value="Bact_Chemotaxis_MeTrfase"/>
</dbReference>
<feature type="compositionally biased region" description="Pro residues" evidence="5">
    <location>
        <begin position="278"/>
        <end position="312"/>
    </location>
</feature>
<sequence>MTDPRVARLLKERIGLDAESIGEVVIGRAVRQRSAKVAGGDVERYWACLQASAEEVQALIEAVIVPETWFFRYPESFAALAQLAGRRVLELAGSRPLRLLSLPCSSGEEPYSMVMALLDAGLAPSTFEVDALDVSRSVLERAALERAALGRYGRNSFRGTDLGFRDRYFAGAEGEQQLCEAVRAKVQFRVGNLLSPTLLAGEAPYDYVFCRNLLIYFDRPTQERVVDVLRRLAREDGVLFIGPAEASLLSRQGLRPLGVAQSFAFPLDGEAAPVRPSLAPPAPRPAPVPPPRASTPNVPAPRPRYPKPEAPPVEPAAARLAEIARLADSGQAAEARGLCEALLAEQGPNAEAFYWLGLLSDAQGQGAQAQGYYRKALYLQPDHQECLLHLAALLAAQGDLEGARRLQERAARGVKRNA</sequence>